<dbReference type="AlphaFoldDB" id="A0A3S5AM56"/>
<organism evidence="1 2">
    <name type="scientific">Protopolystoma xenopodis</name>
    <dbReference type="NCBI Taxonomy" id="117903"/>
    <lineage>
        <taxon>Eukaryota</taxon>
        <taxon>Metazoa</taxon>
        <taxon>Spiralia</taxon>
        <taxon>Lophotrochozoa</taxon>
        <taxon>Platyhelminthes</taxon>
        <taxon>Monogenea</taxon>
        <taxon>Polyopisthocotylea</taxon>
        <taxon>Polystomatidea</taxon>
        <taxon>Polystomatidae</taxon>
        <taxon>Protopolystoma</taxon>
    </lineage>
</organism>
<name>A0A3S5AM56_9PLAT</name>
<reference evidence="1" key="1">
    <citation type="submission" date="2018-11" db="EMBL/GenBank/DDBJ databases">
        <authorList>
            <consortium name="Pathogen Informatics"/>
        </authorList>
    </citation>
    <scope>NUCLEOTIDE SEQUENCE</scope>
</reference>
<evidence type="ECO:0000313" key="1">
    <source>
        <dbReference type="EMBL" id="VEL40374.1"/>
    </source>
</evidence>
<accession>A0A3S5AM56</accession>
<proteinExistence type="predicted"/>
<dbReference type="Proteomes" id="UP000784294">
    <property type="component" value="Unassembled WGS sequence"/>
</dbReference>
<sequence length="98" mass="10866">MYLGGERAGGGRFGVLRQWRRSSRNTRGPAYCLLVSLSSPAAPTGSWVLSEAQQDRLVRQTERPVPPSNFWPEAFQPRTRNTGHLLRTSNIGLPSNST</sequence>
<gene>
    <name evidence="1" type="ORF">PXEA_LOCUS33814</name>
</gene>
<dbReference type="EMBL" id="CAAALY010264654">
    <property type="protein sequence ID" value="VEL40374.1"/>
    <property type="molecule type" value="Genomic_DNA"/>
</dbReference>
<evidence type="ECO:0000313" key="2">
    <source>
        <dbReference type="Proteomes" id="UP000784294"/>
    </source>
</evidence>
<protein>
    <submittedName>
        <fullName evidence="1">Uncharacterized protein</fullName>
    </submittedName>
</protein>
<comment type="caution">
    <text evidence="1">The sequence shown here is derived from an EMBL/GenBank/DDBJ whole genome shotgun (WGS) entry which is preliminary data.</text>
</comment>
<keyword evidence="2" id="KW-1185">Reference proteome</keyword>